<keyword evidence="3" id="KW-1185">Reference proteome</keyword>
<dbReference type="PROSITE" id="PS50231">
    <property type="entry name" value="RICIN_B_LECTIN"/>
    <property type="match status" value="1"/>
</dbReference>
<reference evidence="2" key="1">
    <citation type="journal article" date="2014" name="Int. J. Syst. Evol. Microbiol.">
        <title>Complete genome sequence of Corynebacterium casei LMG S-19264T (=DSM 44701T), isolated from a smear-ripened cheese.</title>
        <authorList>
            <consortium name="US DOE Joint Genome Institute (JGI-PGF)"/>
            <person name="Walter F."/>
            <person name="Albersmeier A."/>
            <person name="Kalinowski J."/>
            <person name="Ruckert C."/>
        </authorList>
    </citation>
    <scope>NUCLEOTIDE SEQUENCE</scope>
    <source>
        <strain evidence="2">JCM 3091</strain>
    </source>
</reference>
<dbReference type="InterPro" id="IPR000772">
    <property type="entry name" value="Ricin_B_lectin"/>
</dbReference>
<protein>
    <recommendedName>
        <fullName evidence="1">Ricin B lectin domain-containing protein</fullName>
    </recommendedName>
</protein>
<reference evidence="2" key="2">
    <citation type="submission" date="2020-09" db="EMBL/GenBank/DDBJ databases">
        <authorList>
            <person name="Sun Q."/>
            <person name="Ohkuma M."/>
        </authorList>
    </citation>
    <scope>NUCLEOTIDE SEQUENCE</scope>
    <source>
        <strain evidence="2">JCM 3091</strain>
    </source>
</reference>
<proteinExistence type="predicted"/>
<dbReference type="EMBL" id="BMQC01000001">
    <property type="protein sequence ID" value="GGK15418.1"/>
    <property type="molecule type" value="Genomic_DNA"/>
</dbReference>
<evidence type="ECO:0000313" key="3">
    <source>
        <dbReference type="Proteomes" id="UP000662200"/>
    </source>
</evidence>
<evidence type="ECO:0000259" key="1">
    <source>
        <dbReference type="Pfam" id="PF00652"/>
    </source>
</evidence>
<dbReference type="SUPFAM" id="SSF50370">
    <property type="entry name" value="Ricin B-like lectins"/>
    <property type="match status" value="1"/>
</dbReference>
<dbReference type="Gene3D" id="2.80.10.50">
    <property type="match status" value="2"/>
</dbReference>
<dbReference type="AlphaFoldDB" id="A0A8J3FE52"/>
<evidence type="ECO:0000313" key="2">
    <source>
        <dbReference type="EMBL" id="GGK15418.1"/>
    </source>
</evidence>
<dbReference type="InterPro" id="IPR035992">
    <property type="entry name" value="Ricin_B-like_lectins"/>
</dbReference>
<organism evidence="2 3">
    <name type="scientific">Pilimelia terevasa</name>
    <dbReference type="NCBI Taxonomy" id="53372"/>
    <lineage>
        <taxon>Bacteria</taxon>
        <taxon>Bacillati</taxon>
        <taxon>Actinomycetota</taxon>
        <taxon>Actinomycetes</taxon>
        <taxon>Micromonosporales</taxon>
        <taxon>Micromonosporaceae</taxon>
        <taxon>Pilimelia</taxon>
    </lineage>
</organism>
<name>A0A8J3FE52_9ACTN</name>
<gene>
    <name evidence="2" type="ORF">GCM10010124_05140</name>
</gene>
<dbReference type="Pfam" id="PF00652">
    <property type="entry name" value="Ricin_B_lectin"/>
    <property type="match status" value="1"/>
</dbReference>
<dbReference type="Proteomes" id="UP000662200">
    <property type="component" value="Unassembled WGS sequence"/>
</dbReference>
<accession>A0A8J3FE52</accession>
<dbReference type="CDD" id="cd00161">
    <property type="entry name" value="beta-trefoil_Ricin-like"/>
    <property type="match status" value="1"/>
</dbReference>
<feature type="domain" description="Ricin B lectin" evidence="1">
    <location>
        <begin position="4"/>
        <end position="124"/>
    </location>
</feature>
<sequence>MQQSVRLRNVLTGNCLTRTGSPVPGLPVFQSGCTFFSPQQRWELQPRFGGFYTVRSATGNRCLGVNSLFNNTPVRSEMCNFFAPDQQWSFTNTFTGQQVRNRLTNRCLTAQGFGPFAPVVQSNCSFVFPLAQRWRLV</sequence>
<comment type="caution">
    <text evidence="2">The sequence shown here is derived from an EMBL/GenBank/DDBJ whole genome shotgun (WGS) entry which is preliminary data.</text>
</comment>